<dbReference type="EnsemblPlants" id="Ma05_t03300.1">
    <property type="protein sequence ID" value="Ma05_p03300.1"/>
    <property type="gene ID" value="Ma05_g03300"/>
</dbReference>
<dbReference type="Gramene" id="Ma05_t03300.1">
    <property type="protein sequence ID" value="Ma05_p03300.1"/>
    <property type="gene ID" value="Ma05_g03300"/>
</dbReference>
<dbReference type="KEGG" id="mus:103983830"/>
<accession>A0A804J0D2</accession>
<dbReference type="OrthoDB" id="1874403at2759"/>
<keyword evidence="4" id="KW-1185">Reference proteome</keyword>
<evidence type="ECO:0000313" key="3">
    <source>
        <dbReference type="EnsemblPlants" id="Ma05_p03300.1"/>
    </source>
</evidence>
<dbReference type="OMA" id="FRTTHAF"/>
<dbReference type="PROSITE" id="PS50965">
    <property type="entry name" value="NERD"/>
    <property type="match status" value="1"/>
</dbReference>
<dbReference type="InParanoid" id="A0A804J0D2"/>
<name>A0A804J0D2_MUSAM</name>
<sequence length="318" mass="35789">MWLEILCGLVFYNFFRQIINGEDDFPDIDTSDSDASFAVAARLEKLYGGKAFVGLRIPDADTGTRQHIDVVLVTKREAMVVAVRNFSGLVAIDGGGNWVDKKHKSQTHLNPVIEVSRQVAVLESYLEQRGLLLPKGHVIGRVILPDSICRSASSIYSHPEVISSHEWKELKPESRGGFSNWIKRAVGKNDMQDGFYQKLHFILSTSPMWDRLELKSNRNILGEFLKFKGYQHDMQALKNVKRSKVGRFIVQKPSILGLGSSRLQLLCIQRDYQSEDALSDECKEIAVEPSTEVLFQPLNSNKLKKLKLSSIVRATLSG</sequence>
<feature type="domain" description="NERD" evidence="1">
    <location>
        <begin position="31"/>
        <end position="145"/>
    </location>
</feature>
<reference evidence="3" key="2">
    <citation type="submission" date="2021-05" db="UniProtKB">
        <authorList>
            <consortium name="EnsemblPlants"/>
        </authorList>
    </citation>
    <scope>IDENTIFICATION</scope>
    <source>
        <strain evidence="3">subsp. malaccensis</strain>
    </source>
</reference>
<dbReference type="Proteomes" id="UP000012960">
    <property type="component" value="Unplaced"/>
</dbReference>
<proteinExistence type="predicted"/>
<organism evidence="3 4">
    <name type="scientific">Musa acuminata subsp. malaccensis</name>
    <name type="common">Wild banana</name>
    <name type="synonym">Musa malaccensis</name>
    <dbReference type="NCBI Taxonomy" id="214687"/>
    <lineage>
        <taxon>Eukaryota</taxon>
        <taxon>Viridiplantae</taxon>
        <taxon>Streptophyta</taxon>
        <taxon>Embryophyta</taxon>
        <taxon>Tracheophyta</taxon>
        <taxon>Spermatophyta</taxon>
        <taxon>Magnoliopsida</taxon>
        <taxon>Liliopsida</taxon>
        <taxon>Zingiberales</taxon>
        <taxon>Musaceae</taxon>
        <taxon>Musa</taxon>
    </lineage>
</organism>
<dbReference type="FunCoup" id="A0A804J0D2">
    <property type="interactions" value="3109"/>
</dbReference>
<protein>
    <submittedName>
        <fullName evidence="2">(wild Malaysian banana) hypothetical protein</fullName>
    </submittedName>
</protein>
<gene>
    <name evidence="2" type="ORF">GSMUA_255560.1</name>
</gene>
<dbReference type="AlphaFoldDB" id="A0A804J0D2"/>
<evidence type="ECO:0000259" key="1">
    <source>
        <dbReference type="PROSITE" id="PS50965"/>
    </source>
</evidence>
<reference evidence="2" key="1">
    <citation type="submission" date="2021-03" db="EMBL/GenBank/DDBJ databases">
        <authorList>
            <consortium name="Genoscope - CEA"/>
            <person name="William W."/>
        </authorList>
    </citation>
    <scope>NUCLEOTIDE SEQUENCE</scope>
    <source>
        <strain evidence="2">Doubled-haploid Pahang</strain>
    </source>
</reference>
<dbReference type="InterPro" id="IPR011528">
    <property type="entry name" value="NERD"/>
</dbReference>
<evidence type="ECO:0000313" key="2">
    <source>
        <dbReference type="EMBL" id="CAG1837379.1"/>
    </source>
</evidence>
<dbReference type="Pfam" id="PF08378">
    <property type="entry name" value="NERD"/>
    <property type="match status" value="1"/>
</dbReference>
<evidence type="ECO:0000313" key="4">
    <source>
        <dbReference type="Proteomes" id="UP000012960"/>
    </source>
</evidence>
<dbReference type="PANTHER" id="PTHR35287:SF1">
    <property type="entry name" value="SI:ZFOS-911D5.4"/>
    <property type="match status" value="1"/>
</dbReference>
<dbReference type="PANTHER" id="PTHR35287">
    <property type="entry name" value="SI:ZFOS-911D5.4"/>
    <property type="match status" value="1"/>
</dbReference>
<dbReference type="EMBL" id="HG996470">
    <property type="protein sequence ID" value="CAG1837379.1"/>
    <property type="molecule type" value="Genomic_DNA"/>
</dbReference>